<dbReference type="EMBL" id="LXQA010179380">
    <property type="protein sequence ID" value="MCI30414.1"/>
    <property type="molecule type" value="Genomic_DNA"/>
</dbReference>
<evidence type="ECO:0000313" key="1">
    <source>
        <dbReference type="EMBL" id="MCI30414.1"/>
    </source>
</evidence>
<proteinExistence type="predicted"/>
<feature type="non-terminal residue" evidence="1">
    <location>
        <position position="1"/>
    </location>
</feature>
<accession>A0A392R2U3</accession>
<organism evidence="1 2">
    <name type="scientific">Trifolium medium</name>
    <dbReference type="NCBI Taxonomy" id="97028"/>
    <lineage>
        <taxon>Eukaryota</taxon>
        <taxon>Viridiplantae</taxon>
        <taxon>Streptophyta</taxon>
        <taxon>Embryophyta</taxon>
        <taxon>Tracheophyta</taxon>
        <taxon>Spermatophyta</taxon>
        <taxon>Magnoliopsida</taxon>
        <taxon>eudicotyledons</taxon>
        <taxon>Gunneridae</taxon>
        <taxon>Pentapetalae</taxon>
        <taxon>rosids</taxon>
        <taxon>fabids</taxon>
        <taxon>Fabales</taxon>
        <taxon>Fabaceae</taxon>
        <taxon>Papilionoideae</taxon>
        <taxon>50 kb inversion clade</taxon>
        <taxon>NPAAA clade</taxon>
        <taxon>Hologalegina</taxon>
        <taxon>IRL clade</taxon>
        <taxon>Trifolieae</taxon>
        <taxon>Trifolium</taxon>
    </lineage>
</organism>
<reference evidence="1 2" key="1">
    <citation type="journal article" date="2018" name="Front. Plant Sci.">
        <title>Red Clover (Trifolium pratense) and Zigzag Clover (T. medium) - A Picture of Genomic Similarities and Differences.</title>
        <authorList>
            <person name="Dluhosova J."/>
            <person name="Istvanek J."/>
            <person name="Nedelnik J."/>
            <person name="Repkova J."/>
        </authorList>
    </citation>
    <scope>NUCLEOTIDE SEQUENCE [LARGE SCALE GENOMIC DNA]</scope>
    <source>
        <strain evidence="2">cv. 10/8</strain>
        <tissue evidence="1">Leaf</tissue>
    </source>
</reference>
<comment type="caution">
    <text evidence="1">The sequence shown here is derived from an EMBL/GenBank/DDBJ whole genome shotgun (WGS) entry which is preliminary data.</text>
</comment>
<evidence type="ECO:0000313" key="2">
    <source>
        <dbReference type="Proteomes" id="UP000265520"/>
    </source>
</evidence>
<sequence>SRGDVPPNGIVWGVLPGGCMQAS</sequence>
<dbReference type="Proteomes" id="UP000265520">
    <property type="component" value="Unassembled WGS sequence"/>
</dbReference>
<protein>
    <submittedName>
        <fullName evidence="1">Uncharacterized protein</fullName>
    </submittedName>
</protein>
<dbReference type="AlphaFoldDB" id="A0A392R2U3"/>
<name>A0A392R2U3_9FABA</name>
<keyword evidence="2" id="KW-1185">Reference proteome</keyword>